<organism evidence="2 3">
    <name type="scientific">Plasmodium ovale curtisi</name>
    <dbReference type="NCBI Taxonomy" id="864141"/>
    <lineage>
        <taxon>Eukaryota</taxon>
        <taxon>Sar</taxon>
        <taxon>Alveolata</taxon>
        <taxon>Apicomplexa</taxon>
        <taxon>Aconoidasida</taxon>
        <taxon>Haemosporida</taxon>
        <taxon>Plasmodiidae</taxon>
        <taxon>Plasmodium</taxon>
        <taxon>Plasmodium (Plasmodium)</taxon>
    </lineage>
</organism>
<keyword evidence="1" id="KW-0472">Membrane</keyword>
<gene>
    <name evidence="2" type="ORF">POVCU1_007240</name>
</gene>
<dbReference type="EMBL" id="FLQV01000129">
    <property type="protein sequence ID" value="SBS82374.1"/>
    <property type="molecule type" value="Genomic_DNA"/>
</dbReference>
<proteinExistence type="predicted"/>
<reference evidence="3" key="1">
    <citation type="submission" date="2016-05" db="EMBL/GenBank/DDBJ databases">
        <authorList>
            <person name="Naeem Raeece"/>
        </authorList>
    </citation>
    <scope>NUCLEOTIDE SEQUENCE [LARGE SCALE GENOMIC DNA]</scope>
</reference>
<dbReference type="Proteomes" id="UP000078546">
    <property type="component" value="Unassembled WGS sequence"/>
</dbReference>
<protein>
    <submittedName>
        <fullName evidence="2">Uncharacterized protein</fullName>
    </submittedName>
</protein>
<sequence>MTNSVLEGEKKKKGFCRNCCGKLFSALKGPSITHSILFGICGGMFYYGTYYFYRFIKITYFDTMHVSNESRRRFLEKQMLFYNDMGYNLSMKYIGNLCKYYDPVALRLPFQPLHETLSFEHDRTGNEANISVPYHMCTCHWVRIKRERGICEKAARL</sequence>
<name>A0A1A8VPP6_PLAOA</name>
<evidence type="ECO:0000313" key="3">
    <source>
        <dbReference type="Proteomes" id="UP000078546"/>
    </source>
</evidence>
<dbReference type="AlphaFoldDB" id="A0A1A8VPP6"/>
<feature type="transmembrane region" description="Helical" evidence="1">
    <location>
        <begin position="32"/>
        <end position="53"/>
    </location>
</feature>
<keyword evidence="1" id="KW-1133">Transmembrane helix</keyword>
<accession>A0A1A8VPP6</accession>
<evidence type="ECO:0000313" key="2">
    <source>
        <dbReference type="EMBL" id="SBS82374.1"/>
    </source>
</evidence>
<keyword evidence="1" id="KW-0812">Transmembrane</keyword>
<evidence type="ECO:0000256" key="1">
    <source>
        <dbReference type="SAM" id="Phobius"/>
    </source>
</evidence>